<keyword evidence="1 3" id="KW-0808">Transferase</keyword>
<evidence type="ECO:0000259" key="2">
    <source>
        <dbReference type="Pfam" id="PF08241"/>
    </source>
</evidence>
<reference evidence="3" key="1">
    <citation type="submission" date="2020-02" db="EMBL/GenBank/DDBJ databases">
        <title>Delineation of the pyrene-degrading pathway in Roseobacter clade bacteria by genomic analysis.</title>
        <authorList>
            <person name="Zhou H."/>
            <person name="Wang H."/>
        </authorList>
    </citation>
    <scope>NUCLEOTIDE SEQUENCE</scope>
    <source>
        <strain evidence="3">PrR005</strain>
    </source>
</reference>
<dbReference type="GO" id="GO:0032259">
    <property type="term" value="P:methylation"/>
    <property type="evidence" value="ECO:0007669"/>
    <property type="project" value="UniProtKB-KW"/>
</dbReference>
<gene>
    <name evidence="3" type="ORF">G0P99_05105</name>
</gene>
<evidence type="ECO:0000313" key="3">
    <source>
        <dbReference type="EMBL" id="NDW44327.1"/>
    </source>
</evidence>
<dbReference type="PANTHER" id="PTHR44068">
    <property type="entry name" value="ZGC:194242"/>
    <property type="match status" value="1"/>
</dbReference>
<dbReference type="InterPro" id="IPR013216">
    <property type="entry name" value="Methyltransf_11"/>
</dbReference>
<sequence length="276" mass="30183">MTKAQEISDHWGKGDVYSRILETMELAGIDPNTLTIEQLAPVDHFHARGFPATVELADALPIREGDTLVDIGCGIGGPARYLAKRFNCRVEGIDITAPFIDAANKLSALVAMQDAVRCQHGDGQNLPYKDETFDGGYSQHVLMNVPDRTTFFAEAFRVLKPGAFFALTEHGLGPVGEPHHPVPWSEDGCGAYLMRPSDTVDILKETGFRNVEVTDTGEKYLQGYKAAMALAAKGEAPVFGTHILLGELAPQIVKNAARNIEERRTQPVQIICRKPE</sequence>
<dbReference type="EMBL" id="JAAGOX010000008">
    <property type="protein sequence ID" value="NDW44327.1"/>
    <property type="molecule type" value="Genomic_DNA"/>
</dbReference>
<evidence type="ECO:0000256" key="1">
    <source>
        <dbReference type="ARBA" id="ARBA00022679"/>
    </source>
</evidence>
<dbReference type="Pfam" id="PF08241">
    <property type="entry name" value="Methyltransf_11"/>
    <property type="match status" value="1"/>
</dbReference>
<dbReference type="InterPro" id="IPR050447">
    <property type="entry name" value="Erg6_SMT_methyltransf"/>
</dbReference>
<feature type="domain" description="Methyltransferase type 11" evidence="2">
    <location>
        <begin position="69"/>
        <end position="166"/>
    </location>
</feature>
<comment type="caution">
    <text evidence="3">The sequence shown here is derived from an EMBL/GenBank/DDBJ whole genome shotgun (WGS) entry which is preliminary data.</text>
</comment>
<dbReference type="GO" id="GO:0008757">
    <property type="term" value="F:S-adenosylmethionine-dependent methyltransferase activity"/>
    <property type="evidence" value="ECO:0007669"/>
    <property type="project" value="InterPro"/>
</dbReference>
<proteinExistence type="predicted"/>
<dbReference type="CDD" id="cd02440">
    <property type="entry name" value="AdoMet_MTases"/>
    <property type="match status" value="1"/>
</dbReference>
<dbReference type="SUPFAM" id="SSF53335">
    <property type="entry name" value="S-adenosyl-L-methionine-dependent methyltransferases"/>
    <property type="match status" value="1"/>
</dbReference>
<name>A0A6B2NP65_9RHOB</name>
<dbReference type="PANTHER" id="PTHR44068:SF11">
    <property type="entry name" value="GERANYL DIPHOSPHATE 2-C-METHYLTRANSFERASE"/>
    <property type="match status" value="1"/>
</dbReference>
<dbReference type="Gene3D" id="3.40.50.150">
    <property type="entry name" value="Vaccinia Virus protein VP39"/>
    <property type="match status" value="1"/>
</dbReference>
<accession>A0A6B2NP65</accession>
<organism evidence="3">
    <name type="scientific">Ruegeria sp. PrR005</name>
    <dbReference type="NCBI Taxonomy" id="2706882"/>
    <lineage>
        <taxon>Bacteria</taxon>
        <taxon>Pseudomonadati</taxon>
        <taxon>Pseudomonadota</taxon>
        <taxon>Alphaproteobacteria</taxon>
        <taxon>Rhodobacterales</taxon>
        <taxon>Roseobacteraceae</taxon>
        <taxon>Ruegeria</taxon>
    </lineage>
</organism>
<dbReference type="RefSeq" id="WP_164128316.1">
    <property type="nucleotide sequence ID" value="NZ_JAAGOX010000008.1"/>
</dbReference>
<dbReference type="InterPro" id="IPR029063">
    <property type="entry name" value="SAM-dependent_MTases_sf"/>
</dbReference>
<protein>
    <submittedName>
        <fullName evidence="3">Methyltransferase domain-containing protein</fullName>
    </submittedName>
</protein>
<keyword evidence="3" id="KW-0489">Methyltransferase</keyword>
<dbReference type="AlphaFoldDB" id="A0A6B2NP65"/>